<dbReference type="InterPro" id="IPR038213">
    <property type="entry name" value="IFI6/IFI27-like_sf"/>
</dbReference>
<keyword evidence="5" id="KW-0472">Membrane</keyword>
<organism evidence="7 8">
    <name type="scientific">Agrocybe chaxingu</name>
    <dbReference type="NCBI Taxonomy" id="84603"/>
    <lineage>
        <taxon>Eukaryota</taxon>
        <taxon>Fungi</taxon>
        <taxon>Dikarya</taxon>
        <taxon>Basidiomycota</taxon>
        <taxon>Agaricomycotina</taxon>
        <taxon>Agaricomycetes</taxon>
        <taxon>Agaricomycetidae</taxon>
        <taxon>Agaricales</taxon>
        <taxon>Agaricineae</taxon>
        <taxon>Strophariaceae</taxon>
        <taxon>Agrocybe</taxon>
    </lineage>
</organism>
<dbReference type="EMBL" id="JANKHO010001355">
    <property type="protein sequence ID" value="KAJ3501931.1"/>
    <property type="molecule type" value="Genomic_DNA"/>
</dbReference>
<feature type="compositionally biased region" description="Low complexity" evidence="6">
    <location>
        <begin position="9"/>
        <end position="37"/>
    </location>
</feature>
<comment type="subcellular location">
    <subcellularLocation>
        <location evidence="1">Membrane</location>
        <topology evidence="1">Multi-pass membrane protein</topology>
    </subcellularLocation>
</comment>
<keyword evidence="3" id="KW-0812">Transmembrane</keyword>
<dbReference type="OrthoDB" id="3068660at2759"/>
<evidence type="ECO:0000313" key="8">
    <source>
        <dbReference type="Proteomes" id="UP001148786"/>
    </source>
</evidence>
<proteinExistence type="inferred from homology"/>
<evidence type="ECO:0000256" key="2">
    <source>
        <dbReference type="ARBA" id="ARBA00007262"/>
    </source>
</evidence>
<evidence type="ECO:0000256" key="6">
    <source>
        <dbReference type="SAM" id="MobiDB-lite"/>
    </source>
</evidence>
<dbReference type="InterPro" id="IPR009311">
    <property type="entry name" value="IFI6/IFI27-like"/>
</dbReference>
<evidence type="ECO:0000256" key="5">
    <source>
        <dbReference type="ARBA" id="ARBA00023136"/>
    </source>
</evidence>
<dbReference type="Gene3D" id="6.10.110.10">
    <property type="match status" value="1"/>
</dbReference>
<protein>
    <submittedName>
        <fullName evidence="7">Uncharacterized protein</fullName>
    </submittedName>
</protein>
<feature type="region of interest" description="Disordered" evidence="6">
    <location>
        <begin position="268"/>
        <end position="299"/>
    </location>
</feature>
<sequence length="299" mass="30904">MMIVEDLSKASPPSSLATLPSSEETSTSGSSATTNTSPSPPPLLSTQELHRRVTGICFDARTGEDIAYLQPTLVDLPPWLFRVERDLKDAGIPQAQWSDAAILFLEGEVNMAMRQRRQARRDLGVEVWDWVGFCKALEEVLGDIGIRAVSLAEKYKYLLLSAGRPSFLRQLREDHPTATKVVGIGLVAAGGVALAPVVVVGGLNALGFTAAGVASGSIAAGLQSVFYGGATTGLFSLCQSIGATAAAPTLASAVSAAGTVVAGATILGSDSKGDEAEDGSEGDASNQPTTSDTPPPYQA</sequence>
<comment type="similarity">
    <text evidence="2">Belongs to the IFI6/IFI27 family.</text>
</comment>
<name>A0A9W8K0K7_9AGAR</name>
<gene>
    <name evidence="7" type="ORF">NLJ89_g9118</name>
</gene>
<dbReference type="AlphaFoldDB" id="A0A9W8K0K7"/>
<reference evidence="7" key="1">
    <citation type="submission" date="2022-07" db="EMBL/GenBank/DDBJ databases">
        <title>Genome Sequence of Agrocybe chaxingu.</title>
        <authorList>
            <person name="Buettner E."/>
        </authorList>
    </citation>
    <scope>NUCLEOTIDE SEQUENCE</scope>
    <source>
        <strain evidence="7">MP-N11</strain>
    </source>
</reference>
<dbReference type="PANTHER" id="PTHR16932:SF18">
    <property type="entry name" value="INTERFERON, ALPHA-INDUCIBLE PROTEIN 27-LIKE 2"/>
    <property type="match status" value="1"/>
</dbReference>
<dbReference type="PANTHER" id="PTHR16932">
    <property type="entry name" value="INTERFERON ALPHA-INDUCIBLE PROTEIN 27"/>
    <property type="match status" value="1"/>
</dbReference>
<keyword evidence="8" id="KW-1185">Reference proteome</keyword>
<dbReference type="GO" id="GO:0016020">
    <property type="term" value="C:membrane"/>
    <property type="evidence" value="ECO:0007669"/>
    <property type="project" value="UniProtKB-SubCell"/>
</dbReference>
<evidence type="ECO:0000256" key="3">
    <source>
        <dbReference type="ARBA" id="ARBA00022692"/>
    </source>
</evidence>
<feature type="region of interest" description="Disordered" evidence="6">
    <location>
        <begin position="1"/>
        <end position="46"/>
    </location>
</feature>
<evidence type="ECO:0000256" key="1">
    <source>
        <dbReference type="ARBA" id="ARBA00004141"/>
    </source>
</evidence>
<dbReference type="Proteomes" id="UP001148786">
    <property type="component" value="Unassembled WGS sequence"/>
</dbReference>
<evidence type="ECO:0000313" key="7">
    <source>
        <dbReference type="EMBL" id="KAJ3501931.1"/>
    </source>
</evidence>
<accession>A0A9W8K0K7</accession>
<evidence type="ECO:0000256" key="4">
    <source>
        <dbReference type="ARBA" id="ARBA00022989"/>
    </source>
</evidence>
<feature type="compositionally biased region" description="Polar residues" evidence="6">
    <location>
        <begin position="283"/>
        <end position="292"/>
    </location>
</feature>
<keyword evidence="4" id="KW-1133">Transmembrane helix</keyword>
<comment type="caution">
    <text evidence="7">The sequence shown here is derived from an EMBL/GenBank/DDBJ whole genome shotgun (WGS) entry which is preliminary data.</text>
</comment>